<evidence type="ECO:0000313" key="2">
    <source>
        <dbReference type="EMBL" id="CAD6952643.1"/>
    </source>
</evidence>
<evidence type="ECO:0000256" key="1">
    <source>
        <dbReference type="SAM" id="MobiDB-lite"/>
    </source>
</evidence>
<reference evidence="2 3" key="1">
    <citation type="submission" date="2020-10" db="EMBL/GenBank/DDBJ databases">
        <authorList>
            <person name="Sedaghatjoo S."/>
        </authorList>
    </citation>
    <scope>NUCLEOTIDE SEQUENCE [LARGE SCALE GENOMIC DNA]</scope>
    <source>
        <strain evidence="2 3">LLFL</strain>
    </source>
</reference>
<feature type="region of interest" description="Disordered" evidence="1">
    <location>
        <begin position="702"/>
        <end position="727"/>
    </location>
</feature>
<feature type="region of interest" description="Disordered" evidence="1">
    <location>
        <begin position="499"/>
        <end position="523"/>
    </location>
</feature>
<name>A0A9N8QJP0_9BASI</name>
<feature type="region of interest" description="Disordered" evidence="1">
    <location>
        <begin position="431"/>
        <end position="451"/>
    </location>
</feature>
<dbReference type="Proteomes" id="UP000836404">
    <property type="component" value="Unassembled WGS sequence"/>
</dbReference>
<feature type="region of interest" description="Disordered" evidence="1">
    <location>
        <begin position="307"/>
        <end position="339"/>
    </location>
</feature>
<feature type="region of interest" description="Disordered" evidence="1">
    <location>
        <begin position="560"/>
        <end position="585"/>
    </location>
</feature>
<sequence>MPMRLRKLPISHAARSLANAPPATTLPFLTRPPAFVSAFSSSARVAASKATKKKEKKSSVAKGKEPIPEHTTDDMLLRIEAAANQRQQDSHPAQDALRHVLDQLRKYNTIADDLVHICNHDRKLAQITPLGLHHALLAFGQAENRLREAMRLAKRAETQPSSSKMTLRNSNRDDYIFAEAMLAKLKKRLAVLAYRFCQVRRDADVSALSPSPTHDAYTHIFGYRDIRLYNTLLNLALGYLNDVRLFQHVMDALKRRQIVPNNITLTILLQHAGRRKNPTLAKAVVQLGIKMFDAVPQDARATWAEWTPHDSDATSTTTPETTRSTTTTTTARLSPPRVQSHPVMRLITSAIHTSDSHLLLALLTLLDTFETEIFSLRSAKRGKKYSLPRPWPRISIAATALAMYPSLRRRGAGGAVPSHRYLGSARRQYLGLDRSSSSSSRTRTRPAGLDREMDMDLDRALPQHSPFVITAVLTALVHEGRFSMISCVWALMKDLSRQSERSQGSSSGQEQEQEQERGHKQVPWLIPVRAATTYMKAVSAIIAQDPRFQLSRSAGIILPPGTSSSSSSASSYPAAGAGDSRRSSAVVVGSRRKFGGWPADVRLARAAEVSSASTTTDARADQVQIVNKEKPDRYFFAVLLNAVLPRYDGPLAFVDWRMVMMRLHKRFPGGRLPPPAPAPPRTMRGREEDTSAAVRVGDALFARPAPTEKHRREGDVSSSSSSSTAQTVAQLVRLGNDRKTRRRIPVGLLSGGQLELELTRLVLADMAALGIEARE</sequence>
<feature type="compositionally biased region" description="Basic and acidic residues" evidence="1">
    <location>
        <begin position="62"/>
        <end position="74"/>
    </location>
</feature>
<dbReference type="AlphaFoldDB" id="A0A9N8QJP0"/>
<accession>A0A9N8QJP0</accession>
<feature type="compositionally biased region" description="Low complexity" evidence="1">
    <location>
        <begin position="501"/>
        <end position="510"/>
    </location>
</feature>
<feature type="region of interest" description="Disordered" evidence="1">
    <location>
        <begin position="46"/>
        <end position="74"/>
    </location>
</feature>
<organism evidence="2 3">
    <name type="scientific">Tilletia laevis</name>
    <dbReference type="NCBI Taxonomy" id="157183"/>
    <lineage>
        <taxon>Eukaryota</taxon>
        <taxon>Fungi</taxon>
        <taxon>Dikarya</taxon>
        <taxon>Basidiomycota</taxon>
        <taxon>Ustilaginomycotina</taxon>
        <taxon>Exobasidiomycetes</taxon>
        <taxon>Tilletiales</taxon>
        <taxon>Tilletiaceae</taxon>
        <taxon>Tilletia</taxon>
    </lineage>
</organism>
<proteinExistence type="predicted"/>
<keyword evidence="3" id="KW-1185">Reference proteome</keyword>
<gene>
    <name evidence="2" type="ORF">JKILLFL_G8049</name>
</gene>
<dbReference type="EMBL" id="CAJHJF010005857">
    <property type="protein sequence ID" value="CAD6952643.1"/>
    <property type="molecule type" value="Genomic_DNA"/>
</dbReference>
<feature type="compositionally biased region" description="Low complexity" evidence="1">
    <location>
        <begin position="314"/>
        <end position="337"/>
    </location>
</feature>
<evidence type="ECO:0000313" key="3">
    <source>
        <dbReference type="Proteomes" id="UP000836404"/>
    </source>
</evidence>
<feature type="compositionally biased region" description="Basic and acidic residues" evidence="1">
    <location>
        <begin position="706"/>
        <end position="715"/>
    </location>
</feature>
<protein>
    <submittedName>
        <fullName evidence="2">Uncharacterized protein</fullName>
    </submittedName>
</protein>
<comment type="caution">
    <text evidence="2">The sequence shown here is derived from an EMBL/GenBank/DDBJ whole genome shotgun (WGS) entry which is preliminary data.</text>
</comment>